<dbReference type="GO" id="GO:0005768">
    <property type="term" value="C:endosome"/>
    <property type="evidence" value="ECO:0007669"/>
    <property type="project" value="TreeGrafter"/>
</dbReference>
<name>A0A7S4BGY1_CHRCT</name>
<dbReference type="Gene3D" id="1.10.150.780">
    <property type="entry name" value="Vps16, C-terminal region"/>
    <property type="match status" value="1"/>
</dbReference>
<gene>
    <name evidence="2" type="ORF">PCAR00345_LOCUS18137</name>
</gene>
<dbReference type="InterPro" id="IPR006925">
    <property type="entry name" value="Vps16_C"/>
</dbReference>
<evidence type="ECO:0000259" key="1">
    <source>
        <dbReference type="Pfam" id="PF04840"/>
    </source>
</evidence>
<dbReference type="GO" id="GO:0016197">
    <property type="term" value="P:endosomal transport"/>
    <property type="evidence" value="ECO:0007669"/>
    <property type="project" value="TreeGrafter"/>
</dbReference>
<dbReference type="InterPro" id="IPR016534">
    <property type="entry name" value="VPS16"/>
</dbReference>
<evidence type="ECO:0000313" key="2">
    <source>
        <dbReference type="EMBL" id="CAE0765525.1"/>
    </source>
</evidence>
<accession>A0A7S4BGY1</accession>
<protein>
    <recommendedName>
        <fullName evidence="1">Vps16 C-terminal domain-containing protein</fullName>
    </recommendedName>
</protein>
<proteinExistence type="predicted"/>
<sequence>MEEGYGSTRWAQRARGVSVALHFYEHCGKEGAARVCDSQLRLLEAQRVLERETAAAEHKAAAQTSASAPASAPASASVSASAPRFRFVDLPLNATVLRCFSCGLSEQAEALRVEFRVPEKRWWRLKLAGLSQAHAWEELWRFSQARRAPISLRLFAEACIEHDAPAEAERYVRRLPPAEAVPLLLRIGAVDGARRLAAANKEKMPELLKLVAEHERG</sequence>
<dbReference type="EMBL" id="HBIZ01028545">
    <property type="protein sequence ID" value="CAE0765525.1"/>
    <property type="molecule type" value="Transcribed_RNA"/>
</dbReference>
<dbReference type="Pfam" id="PF04840">
    <property type="entry name" value="Vps16_C"/>
    <property type="match status" value="1"/>
</dbReference>
<dbReference type="AlphaFoldDB" id="A0A7S4BGY1"/>
<feature type="domain" description="Vps16 C-terminal" evidence="1">
    <location>
        <begin position="86"/>
        <end position="210"/>
    </location>
</feature>
<dbReference type="GO" id="GO:0030897">
    <property type="term" value="C:HOPS complex"/>
    <property type="evidence" value="ECO:0007669"/>
    <property type="project" value="TreeGrafter"/>
</dbReference>
<dbReference type="GO" id="GO:0003779">
    <property type="term" value="F:actin binding"/>
    <property type="evidence" value="ECO:0007669"/>
    <property type="project" value="TreeGrafter"/>
</dbReference>
<dbReference type="InterPro" id="IPR038132">
    <property type="entry name" value="Vps16_C_sf"/>
</dbReference>
<organism evidence="2">
    <name type="scientific">Chrysotila carterae</name>
    <name type="common">Marine alga</name>
    <name type="synonym">Syracosphaera carterae</name>
    <dbReference type="NCBI Taxonomy" id="13221"/>
    <lineage>
        <taxon>Eukaryota</taxon>
        <taxon>Haptista</taxon>
        <taxon>Haptophyta</taxon>
        <taxon>Prymnesiophyceae</taxon>
        <taxon>Isochrysidales</taxon>
        <taxon>Isochrysidaceae</taxon>
        <taxon>Chrysotila</taxon>
    </lineage>
</organism>
<dbReference type="GO" id="GO:0042144">
    <property type="term" value="P:vacuole fusion, non-autophagic"/>
    <property type="evidence" value="ECO:0007669"/>
    <property type="project" value="TreeGrafter"/>
</dbReference>
<dbReference type="GO" id="GO:0006886">
    <property type="term" value="P:intracellular protein transport"/>
    <property type="evidence" value="ECO:0007669"/>
    <property type="project" value="InterPro"/>
</dbReference>
<dbReference type="PANTHER" id="PTHR12811">
    <property type="entry name" value="VACUOLAR PROTEIN SORTING VPS16"/>
    <property type="match status" value="1"/>
</dbReference>
<dbReference type="GO" id="GO:0005765">
    <property type="term" value="C:lysosomal membrane"/>
    <property type="evidence" value="ECO:0007669"/>
    <property type="project" value="TreeGrafter"/>
</dbReference>
<reference evidence="2" key="1">
    <citation type="submission" date="2021-01" db="EMBL/GenBank/DDBJ databases">
        <authorList>
            <person name="Corre E."/>
            <person name="Pelletier E."/>
            <person name="Niang G."/>
            <person name="Scheremetjew M."/>
            <person name="Finn R."/>
            <person name="Kale V."/>
            <person name="Holt S."/>
            <person name="Cochrane G."/>
            <person name="Meng A."/>
            <person name="Brown T."/>
            <person name="Cohen L."/>
        </authorList>
    </citation>
    <scope>NUCLEOTIDE SEQUENCE</scope>
    <source>
        <strain evidence="2">CCMP645</strain>
    </source>
</reference>
<dbReference type="PANTHER" id="PTHR12811:SF0">
    <property type="entry name" value="VACUOLAR PROTEIN SORTING-ASSOCIATED PROTEIN 16 HOMOLOG"/>
    <property type="match status" value="1"/>
</dbReference>